<feature type="active site" description="Acyl-thioester intermediate" evidence="9">
    <location>
        <position position="91"/>
    </location>
</feature>
<keyword evidence="4" id="KW-0276">Fatty acid metabolism</keyword>
<dbReference type="InterPro" id="IPR020616">
    <property type="entry name" value="Thiolase_N"/>
</dbReference>
<dbReference type="EMBL" id="WNLA01000002">
    <property type="protein sequence ID" value="MTW01629.1"/>
    <property type="molecule type" value="Genomic_DNA"/>
</dbReference>
<dbReference type="SUPFAM" id="SSF53901">
    <property type="entry name" value="Thiolase-like"/>
    <property type="match status" value="2"/>
</dbReference>
<reference evidence="13 14" key="1">
    <citation type="submission" date="2019-11" db="EMBL/GenBank/DDBJ databases">
        <title>Type strains purchased from KCTC, JCM and DSMZ.</title>
        <authorList>
            <person name="Lu H."/>
        </authorList>
    </citation>
    <scope>NUCLEOTIDE SEQUENCE [LARGE SCALE GENOMIC DNA]</scope>
    <source>
        <strain evidence="13 14">KCTC 42409</strain>
    </source>
</reference>
<dbReference type="OrthoDB" id="8558405at2"/>
<keyword evidence="3 10" id="KW-0808">Transferase</keyword>
<dbReference type="PANTHER" id="PTHR43853">
    <property type="entry name" value="3-KETOACYL-COA THIOLASE, PEROXISOMAL"/>
    <property type="match status" value="1"/>
</dbReference>
<dbReference type="RefSeq" id="WP_155438012.1">
    <property type="nucleotide sequence ID" value="NZ_WNLA01000002.1"/>
</dbReference>
<organism evidence="13 14">
    <name type="scientific">Pseudoduganella ginsengisoli</name>
    <dbReference type="NCBI Taxonomy" id="1462440"/>
    <lineage>
        <taxon>Bacteria</taxon>
        <taxon>Pseudomonadati</taxon>
        <taxon>Pseudomonadota</taxon>
        <taxon>Betaproteobacteria</taxon>
        <taxon>Burkholderiales</taxon>
        <taxon>Oxalobacteraceae</taxon>
        <taxon>Telluria group</taxon>
        <taxon>Pseudoduganella</taxon>
    </lineage>
</organism>
<accession>A0A6L6PWM1</accession>
<dbReference type="Pfam" id="PF02803">
    <property type="entry name" value="Thiolase_C"/>
    <property type="match status" value="1"/>
</dbReference>
<evidence type="ECO:0000256" key="4">
    <source>
        <dbReference type="ARBA" id="ARBA00022832"/>
    </source>
</evidence>
<dbReference type="Pfam" id="PF00108">
    <property type="entry name" value="Thiolase_N"/>
    <property type="match status" value="1"/>
</dbReference>
<keyword evidence="6" id="KW-0443">Lipid metabolism</keyword>
<evidence type="ECO:0000256" key="6">
    <source>
        <dbReference type="ARBA" id="ARBA00023098"/>
    </source>
</evidence>
<dbReference type="InterPro" id="IPR020617">
    <property type="entry name" value="Thiolase_C"/>
</dbReference>
<feature type="domain" description="Thiolase N-terminal" evidence="11">
    <location>
        <begin position="5"/>
        <end position="270"/>
    </location>
</feature>
<evidence type="ECO:0000256" key="8">
    <source>
        <dbReference type="ARBA" id="ARBA00023315"/>
    </source>
</evidence>
<dbReference type="GO" id="GO:0003988">
    <property type="term" value="F:acetyl-CoA C-acyltransferase activity"/>
    <property type="evidence" value="ECO:0007669"/>
    <property type="project" value="UniProtKB-EC"/>
</dbReference>
<keyword evidence="14" id="KW-1185">Reference proteome</keyword>
<dbReference type="InterPro" id="IPR016039">
    <property type="entry name" value="Thiolase-like"/>
</dbReference>
<evidence type="ECO:0000256" key="9">
    <source>
        <dbReference type="PIRSR" id="PIRSR000429-1"/>
    </source>
</evidence>
<comment type="caution">
    <text evidence="13">The sequence shown here is derived from an EMBL/GenBank/DDBJ whole genome shotgun (WGS) entry which is preliminary data.</text>
</comment>
<dbReference type="GO" id="GO:0006635">
    <property type="term" value="P:fatty acid beta-oxidation"/>
    <property type="evidence" value="ECO:0007669"/>
    <property type="project" value="TreeGrafter"/>
</dbReference>
<comment type="subcellular location">
    <subcellularLocation>
        <location evidence="1">Peroxisome</location>
    </subcellularLocation>
</comment>
<dbReference type="InterPro" id="IPR002155">
    <property type="entry name" value="Thiolase"/>
</dbReference>
<feature type="active site" description="Proton acceptor" evidence="9">
    <location>
        <position position="357"/>
    </location>
</feature>
<dbReference type="EC" id="2.3.1.16" evidence="13"/>
<proteinExistence type="inferred from homology"/>
<dbReference type="PROSITE" id="PS00737">
    <property type="entry name" value="THIOLASE_2"/>
    <property type="match status" value="1"/>
</dbReference>
<protein>
    <submittedName>
        <fullName evidence="13">Acetyl-CoA C-acyltransferase</fullName>
        <ecNumber evidence="13">2.3.1.16</ecNumber>
    </submittedName>
</protein>
<keyword evidence="5" id="KW-0809">Transit peptide</keyword>
<keyword evidence="7" id="KW-0576">Peroxisome</keyword>
<dbReference type="NCBIfam" id="TIGR01930">
    <property type="entry name" value="AcCoA-C-Actrans"/>
    <property type="match status" value="1"/>
</dbReference>
<dbReference type="CDD" id="cd00751">
    <property type="entry name" value="thiolase"/>
    <property type="match status" value="1"/>
</dbReference>
<name>A0A6L6PWM1_9BURK</name>
<feature type="active site" description="Proton acceptor" evidence="9">
    <location>
        <position position="387"/>
    </location>
</feature>
<evidence type="ECO:0000259" key="12">
    <source>
        <dbReference type="Pfam" id="PF02803"/>
    </source>
</evidence>
<evidence type="ECO:0000313" key="14">
    <source>
        <dbReference type="Proteomes" id="UP000484015"/>
    </source>
</evidence>
<keyword evidence="8 10" id="KW-0012">Acyltransferase</keyword>
<dbReference type="PIRSF" id="PIRSF000429">
    <property type="entry name" value="Ac-CoA_Ac_transf"/>
    <property type="match status" value="1"/>
</dbReference>
<dbReference type="Proteomes" id="UP000484015">
    <property type="component" value="Unassembled WGS sequence"/>
</dbReference>
<feature type="domain" description="Thiolase C-terminal" evidence="12">
    <location>
        <begin position="279"/>
        <end position="399"/>
    </location>
</feature>
<evidence type="ECO:0000256" key="1">
    <source>
        <dbReference type="ARBA" id="ARBA00004275"/>
    </source>
</evidence>
<dbReference type="InterPro" id="IPR050215">
    <property type="entry name" value="Thiolase-like_sf_Thiolase"/>
</dbReference>
<dbReference type="GO" id="GO:0010124">
    <property type="term" value="P:phenylacetate catabolic process"/>
    <property type="evidence" value="ECO:0007669"/>
    <property type="project" value="TreeGrafter"/>
</dbReference>
<evidence type="ECO:0000313" key="13">
    <source>
        <dbReference type="EMBL" id="MTW01629.1"/>
    </source>
</evidence>
<evidence type="ECO:0000256" key="2">
    <source>
        <dbReference type="ARBA" id="ARBA00010982"/>
    </source>
</evidence>
<dbReference type="PANTHER" id="PTHR43853:SF8">
    <property type="entry name" value="3-KETOACYL-COA THIOLASE, PEROXISOMAL"/>
    <property type="match status" value="1"/>
</dbReference>
<gene>
    <name evidence="13" type="ORF">GM668_05955</name>
</gene>
<dbReference type="FunFam" id="3.40.47.10:FF:000010">
    <property type="entry name" value="Acetyl-CoA acetyltransferase (Thiolase)"/>
    <property type="match status" value="1"/>
</dbReference>
<dbReference type="InterPro" id="IPR020613">
    <property type="entry name" value="Thiolase_CS"/>
</dbReference>
<dbReference type="AlphaFoldDB" id="A0A6L6PWM1"/>
<evidence type="ECO:0000256" key="5">
    <source>
        <dbReference type="ARBA" id="ARBA00022946"/>
    </source>
</evidence>
<comment type="similarity">
    <text evidence="2 10">Belongs to the thiolase-like superfamily. Thiolase family.</text>
</comment>
<evidence type="ECO:0000256" key="3">
    <source>
        <dbReference type="ARBA" id="ARBA00022679"/>
    </source>
</evidence>
<sequence>MQEAVIVSTARTPIGKAFRGAFNDTEAPALGGHVIRSALAKVPDIEAHEVEDVLMGAAAQQGTQGYNIGRLSAIAAGLPACVPGMALDRMCSSGLMAIAYAAKSIMCGEMDIAVAGGVESISLTQNKHKNTFRNQAQAVLAHDPAAYIPMIETAEIVARRYGISRAAQDDYALLSQQRVAAAQRAGLFDAEIVPMASVHQLFDRDGNPNGSEVMTLVRDECARSSTDAASLAALKPVWHGGQWVQQGEFVTAGNASQLADGASACVLTSAALARARGLAPLGAYRGMAVAGCASDEMGIGPVYAIPKLLKRHGMTVADIGLWELNEAFASQVLYCRDQLGIPGDRLNVNGGAIAMGHPFGMSGSRLAGHALLEGRRRGVRHVVVTMCIGGGMGAAALFEVLSP</sequence>
<dbReference type="GO" id="GO:0005737">
    <property type="term" value="C:cytoplasm"/>
    <property type="evidence" value="ECO:0007669"/>
    <property type="project" value="UniProtKB-ARBA"/>
</dbReference>
<evidence type="ECO:0000259" key="11">
    <source>
        <dbReference type="Pfam" id="PF00108"/>
    </source>
</evidence>
<dbReference type="Gene3D" id="3.40.47.10">
    <property type="match status" value="1"/>
</dbReference>
<evidence type="ECO:0000256" key="7">
    <source>
        <dbReference type="ARBA" id="ARBA00023140"/>
    </source>
</evidence>
<evidence type="ECO:0000256" key="10">
    <source>
        <dbReference type="RuleBase" id="RU003557"/>
    </source>
</evidence>